<accession>A0ABN8E4F4</accession>
<dbReference type="RefSeq" id="WP_237360371.1">
    <property type="nucleotide sequence ID" value="NZ_CAKLDM010000001.1"/>
</dbReference>
<dbReference type="Gene3D" id="2.60.40.3110">
    <property type="match status" value="1"/>
</dbReference>
<dbReference type="Gene3D" id="2.60.40.2610">
    <property type="entry name" value="Outer membrane usher protein FimD, plug domain"/>
    <property type="match status" value="1"/>
</dbReference>
<dbReference type="Proteomes" id="UP000838748">
    <property type="component" value="Unassembled WGS sequence"/>
</dbReference>
<keyword evidence="1" id="KW-0732">Signal</keyword>
<dbReference type="EMBL" id="CAKLDM010000001">
    <property type="protein sequence ID" value="CAH0537221.1"/>
    <property type="molecule type" value="Genomic_DNA"/>
</dbReference>
<evidence type="ECO:0000256" key="1">
    <source>
        <dbReference type="SAM" id="SignalP"/>
    </source>
</evidence>
<gene>
    <name evidence="2" type="ORF">VMF7928_01000</name>
</gene>
<reference evidence="2" key="1">
    <citation type="submission" date="2021-11" db="EMBL/GenBank/DDBJ databases">
        <authorList>
            <person name="Rodrigo-Torres L."/>
            <person name="Arahal R. D."/>
            <person name="Lucena T."/>
        </authorList>
    </citation>
    <scope>NUCLEOTIDE SEQUENCE</scope>
    <source>
        <strain evidence="2">CECT 7928</strain>
    </source>
</reference>
<comment type="caution">
    <text evidence="2">The sequence shown here is derived from an EMBL/GenBank/DDBJ whole genome shotgun (WGS) entry which is preliminary data.</text>
</comment>
<sequence length="902" mass="99726">MKFIFHNTLALILTLTAFPCWADNKENIPAICVASHATPVIAGVTINGQTQQLSPVCETSNQFWISEQLLKRLGVVDLHDLKELQLHQHQFIVINKSKVSWDPHSQNLSINFPSWRYKLASHNVYNSHAHPNLEPQSANGVFLNYNVSSSTFSGSNNFDSSISTELGVFTSQAGFFRQTSVWKPISASNSAYDTSKWTRLDSTWRKDFWHALSTLELGDSTTSSAHWGGSSNFAGISFYKNYELNPKIDVRALPSVSESSTLPQDVNLQVNGVSVGNYQTNPGGFQFYNIPVNNGFGTITVKSQDKNGNSTTYQIPYFASDNLLKPGISSYSFQFGSLREEYGTNSNMYGEWTAVGNYKYGMSPYWTSEVHSSLFLNQQTVGFTQYFGSGQYGTFTLDTGTSHNHSGIGSLVGVGYQVSRNHYGININYQRNSANFVQLSSIPTNSNSDNSEPSCNEYQAGISLHAPLGHIATLSTSVIYQSAIDSSPSYHTYTAEINANLYRGLSVYSNYQANQSNNGSWSVNMGLSYSFEHSNVSNRYTSSQTSDDNTLSFSTTTQLQSDQALSTQLSNTHYMESHEDKQSASIYLNGGQHGDYSASLYRSDTENQFTVNANGGLVWMDNQLFSTPTLQNAFAVVDTSSFRGVGVRSNGVEHGKSNSNGVYIIPDLPSYTESTIGISPDIAMNLKEMDTSFKVMPAYRSGELLKFDIEPIHYVLAHIKDPQGKPLEAGTAVEVYTSSGEERSVLGNGGLLYLSTTSQSLKVVVLTGEQKGETIEGHYTPNQDMVVHLSKLAITHAPKIGETSQNNIAIATNKSIGREASIDREMSIERGELHALRSHKEQYVDKNCLANHISPELMEYRSTNFASKHVGYFEQMFSKYRSYFVGERYVSTQIVSDNARNA</sequence>
<dbReference type="PANTHER" id="PTHR30451">
    <property type="entry name" value="OUTER MEMBRANE USHER PROTEIN"/>
    <property type="match status" value="1"/>
</dbReference>
<dbReference type="InterPro" id="IPR042186">
    <property type="entry name" value="FimD_plug_dom"/>
</dbReference>
<dbReference type="Pfam" id="PF00577">
    <property type="entry name" value="Usher"/>
    <property type="match status" value="1"/>
</dbReference>
<feature type="chain" id="PRO_5045825887" evidence="1">
    <location>
        <begin position="23"/>
        <end position="902"/>
    </location>
</feature>
<protein>
    <submittedName>
        <fullName evidence="2">Uncharacterized protein</fullName>
    </submittedName>
</protein>
<evidence type="ECO:0000313" key="2">
    <source>
        <dbReference type="EMBL" id="CAH0537221.1"/>
    </source>
</evidence>
<evidence type="ECO:0000313" key="3">
    <source>
        <dbReference type="Proteomes" id="UP000838748"/>
    </source>
</evidence>
<keyword evidence="3" id="KW-1185">Reference proteome</keyword>
<proteinExistence type="predicted"/>
<name>A0ABN8E4F4_9VIBR</name>
<dbReference type="PANTHER" id="PTHR30451:SF5">
    <property type="entry name" value="SLR0019 PROTEIN"/>
    <property type="match status" value="1"/>
</dbReference>
<feature type="signal peptide" evidence="1">
    <location>
        <begin position="1"/>
        <end position="22"/>
    </location>
</feature>
<dbReference type="InterPro" id="IPR000015">
    <property type="entry name" value="Fimb_usher"/>
</dbReference>
<organism evidence="2 3">
    <name type="scientific">Vibrio marisflavi CECT 7928</name>
    <dbReference type="NCBI Taxonomy" id="634439"/>
    <lineage>
        <taxon>Bacteria</taxon>
        <taxon>Pseudomonadati</taxon>
        <taxon>Pseudomonadota</taxon>
        <taxon>Gammaproteobacteria</taxon>
        <taxon>Vibrionales</taxon>
        <taxon>Vibrionaceae</taxon>
        <taxon>Vibrio</taxon>
    </lineage>
</organism>